<comment type="caution">
    <text evidence="1">The sequence shown here is derived from an EMBL/GenBank/DDBJ whole genome shotgun (WGS) entry which is preliminary data.</text>
</comment>
<keyword evidence="2" id="KW-1185">Reference proteome</keyword>
<dbReference type="RefSeq" id="WP_117360125.1">
    <property type="nucleotide sequence ID" value="NZ_QURH01000817.1"/>
</dbReference>
<organism evidence="1 2">
    <name type="scientific">Actinomadura logoneensis</name>
    <dbReference type="NCBI Taxonomy" id="2293572"/>
    <lineage>
        <taxon>Bacteria</taxon>
        <taxon>Bacillati</taxon>
        <taxon>Actinomycetota</taxon>
        <taxon>Actinomycetes</taxon>
        <taxon>Streptosporangiales</taxon>
        <taxon>Thermomonosporaceae</taxon>
        <taxon>Actinomadura</taxon>
    </lineage>
</organism>
<gene>
    <name evidence="1" type="ORF">DZF91_28005</name>
</gene>
<proteinExistence type="predicted"/>
<dbReference type="OrthoDB" id="3671061at2"/>
<evidence type="ECO:0000313" key="2">
    <source>
        <dbReference type="Proteomes" id="UP000261811"/>
    </source>
</evidence>
<dbReference type="Proteomes" id="UP000261811">
    <property type="component" value="Unassembled WGS sequence"/>
</dbReference>
<accession>A0A372JED8</accession>
<dbReference type="EMBL" id="QURH01000817">
    <property type="protein sequence ID" value="RFU38377.1"/>
    <property type="molecule type" value="Genomic_DNA"/>
</dbReference>
<dbReference type="Pfam" id="PF20181">
    <property type="entry name" value="DUF6544"/>
    <property type="match status" value="1"/>
</dbReference>
<sequence length="263" mass="28592">MARPAAESPARRPGLTEDARHDWARLTRPSGPVGMFTPEQTSRLPVAARHWLLHAIAPGTPLLTTARLEMHGRIRIAGHWWPFDAEQVLKPSLGFVWAATARTAGLPVTGFDEYHEGRGVMRWRVLDRIPLITASGPDVSRSAAGRLAAEFVLAPAAALSPSVQWEHLDDMRAVAHVSVGADVHPVTLTVHPSGRLVSVTVPRWGNPGGGAFGEHLFGVRVQRERTFGGFTIPSLAQAGWGLGTPDWTEGEFFRFAVDGADYR</sequence>
<protein>
    <submittedName>
        <fullName evidence="1">Uncharacterized protein</fullName>
    </submittedName>
</protein>
<evidence type="ECO:0000313" key="1">
    <source>
        <dbReference type="EMBL" id="RFU38377.1"/>
    </source>
</evidence>
<dbReference type="AlphaFoldDB" id="A0A372JED8"/>
<reference evidence="1 2" key="1">
    <citation type="submission" date="2018-08" db="EMBL/GenBank/DDBJ databases">
        <title>Actinomadura jelena sp. nov., a novel Actinomycete isolated from soil in Chad.</title>
        <authorList>
            <person name="Shi L."/>
        </authorList>
    </citation>
    <scope>NUCLEOTIDE SEQUENCE [LARGE SCALE GENOMIC DNA]</scope>
    <source>
        <strain evidence="1 2">NEAU-G17</strain>
    </source>
</reference>
<dbReference type="InterPro" id="IPR046674">
    <property type="entry name" value="DUF6544"/>
</dbReference>
<name>A0A372JED8_9ACTN</name>